<protein>
    <recommendedName>
        <fullName evidence="3">ESX-1 secretion-associated protein</fullName>
    </recommendedName>
</protein>
<accession>A0A5R8NRP6</accession>
<evidence type="ECO:0000313" key="1">
    <source>
        <dbReference type="EMBL" id="TLF78359.1"/>
    </source>
</evidence>
<comment type="caution">
    <text evidence="1">The sequence shown here is derived from an EMBL/GenBank/DDBJ whole genome shotgun (WGS) entry which is preliminary data.</text>
</comment>
<gene>
    <name evidence="1" type="ORF">FEK34_10900</name>
</gene>
<evidence type="ECO:0008006" key="3">
    <source>
        <dbReference type="Google" id="ProtNLM"/>
    </source>
</evidence>
<dbReference type="AlphaFoldDB" id="A0A5R8NRP6"/>
<sequence>MSELYVDPPAVEAMIAALGTSRTALEAVPTKSFIAQIEEALPGSGLGHAYMQAGWRANAGVRGVGGQLQEIADKAKADIAAFQAGDSQNALGITGAGDQPR</sequence>
<name>A0A5R8NRP6_9NOCA</name>
<dbReference type="RefSeq" id="WP_138447735.1">
    <property type="nucleotide sequence ID" value="NZ_VBUT01000004.1"/>
</dbReference>
<proteinExistence type="predicted"/>
<dbReference type="EMBL" id="VBUT01000004">
    <property type="protein sequence ID" value="TLF78359.1"/>
    <property type="molecule type" value="Genomic_DNA"/>
</dbReference>
<reference evidence="1 2" key="1">
    <citation type="submission" date="2019-05" db="EMBL/GenBank/DDBJ databases">
        <title>Genomes sequences of two Nocardia cyriacigeorgica environmental isolates, type strains Nocardia asteroides ATCC 19247 and Nocardia cyriacigeorgica DSM 44484.</title>
        <authorList>
            <person name="Vautrin F."/>
            <person name="Bergeron E."/>
            <person name="Dubost A."/>
            <person name="Abrouk D."/>
            <person name="Rodriguez Nava V."/>
            <person name="Pujic P."/>
        </authorList>
    </citation>
    <scope>NUCLEOTIDE SEQUENCE [LARGE SCALE GENOMIC DNA]</scope>
    <source>
        <strain evidence="1 2">EML 446</strain>
    </source>
</reference>
<organism evidence="1 2">
    <name type="scientific">Nocardia cyriacigeorgica</name>
    <dbReference type="NCBI Taxonomy" id="135487"/>
    <lineage>
        <taxon>Bacteria</taxon>
        <taxon>Bacillati</taxon>
        <taxon>Actinomycetota</taxon>
        <taxon>Actinomycetes</taxon>
        <taxon>Mycobacteriales</taxon>
        <taxon>Nocardiaceae</taxon>
        <taxon>Nocardia</taxon>
    </lineage>
</organism>
<dbReference type="Proteomes" id="UP000306378">
    <property type="component" value="Unassembled WGS sequence"/>
</dbReference>
<evidence type="ECO:0000313" key="2">
    <source>
        <dbReference type="Proteomes" id="UP000306378"/>
    </source>
</evidence>